<dbReference type="Proteomes" id="UP000812287">
    <property type="component" value="Unassembled WGS sequence"/>
</dbReference>
<dbReference type="GeneID" id="66102576"/>
<evidence type="ECO:0000313" key="1">
    <source>
        <dbReference type="EMBL" id="KAG7451694.1"/>
    </source>
</evidence>
<protein>
    <submittedName>
        <fullName evidence="2">Uncharacterized protein</fullName>
    </submittedName>
</protein>
<evidence type="ECO:0000313" key="3">
    <source>
        <dbReference type="Proteomes" id="UP000812287"/>
    </source>
</evidence>
<dbReference type="EMBL" id="MU250524">
    <property type="protein sequence ID" value="KAG7451702.1"/>
    <property type="molecule type" value="Genomic_DNA"/>
</dbReference>
<name>A0A9P8AZ83_9AGAR</name>
<dbReference type="RefSeq" id="XP_043045202.1">
    <property type="nucleotide sequence ID" value="XM_043180280.1"/>
</dbReference>
<accession>A0A9P8AZ83</accession>
<reference evidence="2" key="1">
    <citation type="submission" date="2020-11" db="EMBL/GenBank/DDBJ databases">
        <title>Adaptations for nitrogen fixation in a non-lichenized fungal sporocarp promotes dispersal by wood-feeding termites.</title>
        <authorList>
            <consortium name="DOE Joint Genome Institute"/>
            <person name="Koch R.A."/>
            <person name="Yoon G."/>
            <person name="Arayal U."/>
            <person name="Lail K."/>
            <person name="Amirebrahimi M."/>
            <person name="Labutti K."/>
            <person name="Lipzen A."/>
            <person name="Riley R."/>
            <person name="Barry K."/>
            <person name="Henrissat B."/>
            <person name="Grigoriev I.V."/>
            <person name="Herr J.R."/>
            <person name="Aime M.C."/>
        </authorList>
    </citation>
    <scope>NUCLEOTIDE SEQUENCE</scope>
    <source>
        <strain evidence="2">MCA 3950</strain>
    </source>
</reference>
<sequence>MSDRHWGRINRDPDRFKCTLWSSKQQGKLNTALLRRNAIEHDICVHHAADIALVTPRTEMQIRRFSGCV</sequence>
<proteinExistence type="predicted"/>
<gene>
    <name evidence="2" type="ORF">BT62DRAFT_262042</name>
    <name evidence="1" type="ORF">BT62DRAFT_999365</name>
</gene>
<dbReference type="AlphaFoldDB" id="A0A9P8AZ83"/>
<evidence type="ECO:0000313" key="2">
    <source>
        <dbReference type="EMBL" id="KAG7451702.1"/>
    </source>
</evidence>
<comment type="caution">
    <text evidence="2">The sequence shown here is derived from an EMBL/GenBank/DDBJ whole genome shotgun (WGS) entry which is preliminary data.</text>
</comment>
<dbReference type="EMBL" id="MU250524">
    <property type="protein sequence ID" value="KAG7451694.1"/>
    <property type="molecule type" value="Genomic_DNA"/>
</dbReference>
<organism evidence="2 3">
    <name type="scientific">Guyanagaster necrorhizus</name>
    <dbReference type="NCBI Taxonomy" id="856835"/>
    <lineage>
        <taxon>Eukaryota</taxon>
        <taxon>Fungi</taxon>
        <taxon>Dikarya</taxon>
        <taxon>Basidiomycota</taxon>
        <taxon>Agaricomycotina</taxon>
        <taxon>Agaricomycetes</taxon>
        <taxon>Agaricomycetidae</taxon>
        <taxon>Agaricales</taxon>
        <taxon>Marasmiineae</taxon>
        <taxon>Physalacriaceae</taxon>
        <taxon>Guyanagaster</taxon>
    </lineage>
</organism>
<keyword evidence="3" id="KW-1185">Reference proteome</keyword>